<keyword evidence="2" id="KW-1185">Reference proteome</keyword>
<protein>
    <submittedName>
        <fullName evidence="1">Uncharacterized protein</fullName>
    </submittedName>
</protein>
<evidence type="ECO:0000313" key="1">
    <source>
        <dbReference type="EMBL" id="KAI3762464.1"/>
    </source>
</evidence>
<reference evidence="1 2" key="2">
    <citation type="journal article" date="2022" name="Mol. Ecol. Resour.">
        <title>The genomes of chicory, endive, great burdock and yacon provide insights into Asteraceae paleo-polyploidization history and plant inulin production.</title>
        <authorList>
            <person name="Fan W."/>
            <person name="Wang S."/>
            <person name="Wang H."/>
            <person name="Wang A."/>
            <person name="Jiang F."/>
            <person name="Liu H."/>
            <person name="Zhao H."/>
            <person name="Xu D."/>
            <person name="Zhang Y."/>
        </authorList>
    </citation>
    <scope>NUCLEOTIDE SEQUENCE [LARGE SCALE GENOMIC DNA]</scope>
    <source>
        <strain evidence="2">cv. Yunnan</strain>
        <tissue evidence="1">Leaves</tissue>
    </source>
</reference>
<organism evidence="1 2">
    <name type="scientific">Smallanthus sonchifolius</name>
    <dbReference type="NCBI Taxonomy" id="185202"/>
    <lineage>
        <taxon>Eukaryota</taxon>
        <taxon>Viridiplantae</taxon>
        <taxon>Streptophyta</taxon>
        <taxon>Embryophyta</taxon>
        <taxon>Tracheophyta</taxon>
        <taxon>Spermatophyta</taxon>
        <taxon>Magnoliopsida</taxon>
        <taxon>eudicotyledons</taxon>
        <taxon>Gunneridae</taxon>
        <taxon>Pentapetalae</taxon>
        <taxon>asterids</taxon>
        <taxon>campanulids</taxon>
        <taxon>Asterales</taxon>
        <taxon>Asteraceae</taxon>
        <taxon>Asteroideae</taxon>
        <taxon>Heliantheae alliance</taxon>
        <taxon>Millerieae</taxon>
        <taxon>Smallanthus</taxon>
    </lineage>
</organism>
<reference evidence="2" key="1">
    <citation type="journal article" date="2022" name="Mol. Ecol. Resour.">
        <title>The genomes of chicory, endive, great burdock and yacon provide insights into Asteraceae palaeo-polyploidization history and plant inulin production.</title>
        <authorList>
            <person name="Fan W."/>
            <person name="Wang S."/>
            <person name="Wang H."/>
            <person name="Wang A."/>
            <person name="Jiang F."/>
            <person name="Liu H."/>
            <person name="Zhao H."/>
            <person name="Xu D."/>
            <person name="Zhang Y."/>
        </authorList>
    </citation>
    <scope>NUCLEOTIDE SEQUENCE [LARGE SCALE GENOMIC DNA]</scope>
    <source>
        <strain evidence="2">cv. Yunnan</strain>
    </source>
</reference>
<comment type="caution">
    <text evidence="1">The sequence shown here is derived from an EMBL/GenBank/DDBJ whole genome shotgun (WGS) entry which is preliminary data.</text>
</comment>
<dbReference type="Proteomes" id="UP001056120">
    <property type="component" value="Linkage Group LG17"/>
</dbReference>
<accession>A0ACB9EU31</accession>
<proteinExistence type="predicted"/>
<sequence length="177" mass="20577">MRISNEYADNLLNMFPNENYDGHSNEQYLLEQASMYQSFEARNHNNYIAGFEHGIVDERVNVILRGVMMPRNRHKLQARTQGKLSLMTGKVRNQKNYPKQLALKTKAYQSPALRSYQLPSTSRDCSQKKEMCLVCQMKFKSGDRLIILACSHRYHSKCITDLLKLKKNCPICQKEVV</sequence>
<evidence type="ECO:0000313" key="2">
    <source>
        <dbReference type="Proteomes" id="UP001056120"/>
    </source>
</evidence>
<gene>
    <name evidence="1" type="ORF">L1987_52894</name>
</gene>
<name>A0ACB9EU31_9ASTR</name>
<dbReference type="EMBL" id="CM042034">
    <property type="protein sequence ID" value="KAI3762464.1"/>
    <property type="molecule type" value="Genomic_DNA"/>
</dbReference>